<dbReference type="RefSeq" id="WP_113823274.1">
    <property type="nucleotide sequence ID" value="NZ_QOCE01000028.1"/>
</dbReference>
<dbReference type="Proteomes" id="UP000252706">
    <property type="component" value="Unassembled WGS sequence"/>
</dbReference>
<dbReference type="AlphaFoldDB" id="A0A366X3Z8"/>
<organism evidence="1 2">
    <name type="scientific">Phaeobacter gallaeciensis</name>
    <dbReference type="NCBI Taxonomy" id="60890"/>
    <lineage>
        <taxon>Bacteria</taxon>
        <taxon>Pseudomonadati</taxon>
        <taxon>Pseudomonadota</taxon>
        <taxon>Alphaproteobacteria</taxon>
        <taxon>Rhodobacterales</taxon>
        <taxon>Roseobacteraceae</taxon>
        <taxon>Phaeobacter</taxon>
    </lineage>
</organism>
<comment type="caution">
    <text evidence="1">The sequence shown here is derived from an EMBL/GenBank/DDBJ whole genome shotgun (WGS) entry which is preliminary data.</text>
</comment>
<sequence length="74" mass="7779">MAELEAKLTKGNGGHDEDRYRTAIKLAKDNGVAPATVSELAGGGLEKIVARLRHLKDQDSSANSPQFAANLGGF</sequence>
<gene>
    <name evidence="1" type="ORF">DS909_09795</name>
</gene>
<reference evidence="1 2" key="1">
    <citation type="submission" date="2018-07" db="EMBL/GenBank/DDBJ databases">
        <title>Modular assembly of carbohydrate-degrading microbial communities in the ocean.</title>
        <authorList>
            <person name="Enke T.N."/>
            <person name="Datta M.S."/>
            <person name="Schwartzman J.A."/>
            <person name="Cermak N."/>
            <person name="Schmitz D.A."/>
            <person name="Barrere J."/>
            <person name="Cordero O.X."/>
        </authorList>
    </citation>
    <scope>NUCLEOTIDE SEQUENCE [LARGE SCALE GENOMIC DNA]</scope>
    <source>
        <strain evidence="1 2">C3M10</strain>
    </source>
</reference>
<accession>A0A366X3Z8</accession>
<evidence type="ECO:0000313" key="2">
    <source>
        <dbReference type="Proteomes" id="UP000252706"/>
    </source>
</evidence>
<dbReference type="EMBL" id="QOCE01000028">
    <property type="protein sequence ID" value="RBW55915.1"/>
    <property type="molecule type" value="Genomic_DNA"/>
</dbReference>
<name>A0A366X3Z8_9RHOB</name>
<proteinExistence type="predicted"/>
<protein>
    <submittedName>
        <fullName evidence="1">Uncharacterized protein</fullName>
    </submittedName>
</protein>
<evidence type="ECO:0000313" key="1">
    <source>
        <dbReference type="EMBL" id="RBW55915.1"/>
    </source>
</evidence>